<evidence type="ECO:0000313" key="3">
    <source>
        <dbReference type="Proteomes" id="UP000641514"/>
    </source>
</evidence>
<reference evidence="2" key="1">
    <citation type="journal article" date="2014" name="Int. J. Syst. Evol. Microbiol.">
        <title>Complete genome sequence of Corynebacterium casei LMG S-19264T (=DSM 44701T), isolated from a smear-ripened cheese.</title>
        <authorList>
            <consortium name="US DOE Joint Genome Institute (JGI-PGF)"/>
            <person name="Walter F."/>
            <person name="Albersmeier A."/>
            <person name="Kalinowski J."/>
            <person name="Ruckert C."/>
        </authorList>
    </citation>
    <scope>NUCLEOTIDE SEQUENCE</scope>
    <source>
        <strain evidence="2">CGMCC 1.15478</strain>
    </source>
</reference>
<keyword evidence="1" id="KW-0472">Membrane</keyword>
<evidence type="ECO:0000256" key="1">
    <source>
        <dbReference type="SAM" id="Phobius"/>
    </source>
</evidence>
<feature type="transmembrane region" description="Helical" evidence="1">
    <location>
        <begin position="20"/>
        <end position="39"/>
    </location>
</feature>
<feature type="transmembrane region" description="Helical" evidence="1">
    <location>
        <begin position="45"/>
        <end position="66"/>
    </location>
</feature>
<organism evidence="2 3">
    <name type="scientific">Hoyosella rhizosphaerae</name>
    <dbReference type="NCBI Taxonomy" id="1755582"/>
    <lineage>
        <taxon>Bacteria</taxon>
        <taxon>Bacillati</taxon>
        <taxon>Actinomycetota</taxon>
        <taxon>Actinomycetes</taxon>
        <taxon>Mycobacteriales</taxon>
        <taxon>Hoyosellaceae</taxon>
        <taxon>Hoyosella</taxon>
    </lineage>
</organism>
<feature type="transmembrane region" description="Helical" evidence="1">
    <location>
        <begin position="146"/>
        <end position="169"/>
    </location>
</feature>
<keyword evidence="1" id="KW-1133">Transmembrane helix</keyword>
<keyword evidence="3" id="KW-1185">Reference proteome</keyword>
<reference evidence="2" key="2">
    <citation type="submission" date="2020-09" db="EMBL/GenBank/DDBJ databases">
        <authorList>
            <person name="Sun Q."/>
            <person name="Zhou Y."/>
        </authorList>
    </citation>
    <scope>NUCLEOTIDE SEQUENCE</scope>
    <source>
        <strain evidence="2">CGMCC 1.15478</strain>
    </source>
</reference>
<evidence type="ECO:0000313" key="2">
    <source>
        <dbReference type="EMBL" id="GGC65673.1"/>
    </source>
</evidence>
<comment type="caution">
    <text evidence="2">The sequence shown here is derived from an EMBL/GenBank/DDBJ whole genome shotgun (WGS) entry which is preliminary data.</text>
</comment>
<gene>
    <name evidence="2" type="ORF">GCM10011410_17720</name>
</gene>
<feature type="transmembrane region" description="Helical" evidence="1">
    <location>
        <begin position="78"/>
        <end position="100"/>
    </location>
</feature>
<keyword evidence="1" id="KW-0812">Transmembrane</keyword>
<proteinExistence type="predicted"/>
<dbReference type="EMBL" id="BMJH01000002">
    <property type="protein sequence ID" value="GGC65673.1"/>
    <property type="molecule type" value="Genomic_DNA"/>
</dbReference>
<dbReference type="AlphaFoldDB" id="A0A916UAQ8"/>
<dbReference type="Proteomes" id="UP000641514">
    <property type="component" value="Unassembled WGS sequence"/>
</dbReference>
<accession>A0A916UAQ8</accession>
<feature type="transmembrane region" description="Helical" evidence="1">
    <location>
        <begin position="175"/>
        <end position="197"/>
    </location>
</feature>
<sequence>MLTVQRGRTWPDSPLRFQRATVAGILLFLGIFSLALVALDGNPSARIVAVLVFAPAWVVISAGLIRRARTRTDDPEQSWAWPWVALFVVPILVSLTPLMGDGEQFARLAGEHFLWLCAAFLALAYATYLLVISVQGDVSFAEISSVAIKVFLPLWIAAICIVAASWLVAGDLSSAYIGKVVAVAALIPSVLLVILHVRSE</sequence>
<feature type="transmembrane region" description="Helical" evidence="1">
    <location>
        <begin position="112"/>
        <end position="134"/>
    </location>
</feature>
<name>A0A916UAQ8_9ACTN</name>
<protein>
    <submittedName>
        <fullName evidence="2">Uncharacterized protein</fullName>
    </submittedName>
</protein>